<organism evidence="2 3">
    <name type="scientific">Didymodactylos carnosus</name>
    <dbReference type="NCBI Taxonomy" id="1234261"/>
    <lineage>
        <taxon>Eukaryota</taxon>
        <taxon>Metazoa</taxon>
        <taxon>Spiralia</taxon>
        <taxon>Gnathifera</taxon>
        <taxon>Rotifera</taxon>
        <taxon>Eurotatoria</taxon>
        <taxon>Bdelloidea</taxon>
        <taxon>Philodinida</taxon>
        <taxon>Philodinidae</taxon>
        <taxon>Didymodactylos</taxon>
    </lineage>
</organism>
<dbReference type="PANTHER" id="PTHR47839">
    <property type="entry name" value="DOMAIN PROTEIN, PUTATIVE (AFU_ORTHOLOGUE AFUA_6G04830)-RELATED"/>
    <property type="match status" value="1"/>
</dbReference>
<dbReference type="InterPro" id="IPR022155">
    <property type="entry name" value="DUF3684"/>
</dbReference>
<dbReference type="PANTHER" id="PTHR47839:SF1">
    <property type="entry name" value="DOMAIN PROTEIN, PUTATIVE (AFU_ORTHOLOGUE AFUA_6G04830)-RELATED"/>
    <property type="match status" value="1"/>
</dbReference>
<reference evidence="2" key="1">
    <citation type="submission" date="2021-02" db="EMBL/GenBank/DDBJ databases">
        <authorList>
            <person name="Nowell W R."/>
        </authorList>
    </citation>
    <scope>NUCLEOTIDE SEQUENCE</scope>
</reference>
<feature type="non-terminal residue" evidence="2">
    <location>
        <position position="1"/>
    </location>
</feature>
<dbReference type="Pfam" id="PF12449">
    <property type="entry name" value="DUF3684"/>
    <property type="match status" value="1"/>
</dbReference>
<protein>
    <submittedName>
        <fullName evidence="2">Uncharacterized protein</fullName>
    </submittedName>
</protein>
<evidence type="ECO:0000313" key="3">
    <source>
        <dbReference type="Proteomes" id="UP000682733"/>
    </source>
</evidence>
<dbReference type="InterPro" id="IPR036890">
    <property type="entry name" value="HATPase_C_sf"/>
</dbReference>
<dbReference type="Proteomes" id="UP000682733">
    <property type="component" value="Unassembled WGS sequence"/>
</dbReference>
<dbReference type="Proteomes" id="UP000677228">
    <property type="component" value="Unassembled WGS sequence"/>
</dbReference>
<dbReference type="EMBL" id="CAJNOK010006048">
    <property type="protein sequence ID" value="CAF0991979.1"/>
    <property type="molecule type" value="Genomic_DNA"/>
</dbReference>
<proteinExistence type="predicted"/>
<accession>A0A8S2IKE1</accession>
<evidence type="ECO:0000313" key="1">
    <source>
        <dbReference type="EMBL" id="CAF0991979.1"/>
    </source>
</evidence>
<gene>
    <name evidence="1" type="ORF">OVA965_LOCUS14122</name>
    <name evidence="2" type="ORF">TMI583_LOCUS14125</name>
</gene>
<name>A0A8S2IKE1_9BILA</name>
<sequence>TEIRTVNNGLIFNQADWKRVASIAEGNTNVDSVGQFGVGFFSVFSFSEEPIITSGNDYMAFVWRDNNSLTTFRHELPIEQQSKLTSVILKMRSKYILQTEANPDINMKTLENKNYESNIKSAKKTTNNITIQEIIPTIDLTQLKVYFTKGMSPFKKQGSITNMLSLNSFVQTEQTFTINNGSSLTLNHVTVDAVVTIDENFHDRMRRILKKSLPSNVPIQLLYAPNNLIADKQSQTSSVNSDSNMKILHSLIPLKFENGDIIPAGLLFMGIATHQTSGIGMHICSHLIPTVERENIDLQDPYIAQWNKELLTSIGQIARLIYDQTISMNFDKTKKITDDYEIALSSYSFQPSVPNNKIGEAIIDGFFASKNDIFLPVQQKPSDGRLILVPSTQAFLAGSNIINTFLRLPLVPFQLAKNGLIQTVKIRGLIGYIDKSMIEKTLMSSTLSKNEFIQLASWLFSNDVANETYAKYILSKVSIYDPICQLGIRFQTIRYYDALNTPLMLYLPKNTLPRDICAMFSKQQLEEQLSLLPLKFNVLLNIYLESGNLPFLKDPNKSACLLSFISTHMGQLTREEWNKIKKILSQTACILTTKGMKMPSESFIPSESLSPKLPTVLLNIIQDTTDYNNEQVNKNSENPVSIYFLKNIGCRIINIAAFNRDQATSDNSNTMEEYIQQLIKEGHNMNEADINELKTTKWLIGTTLAETKETKRKYIPKELYFPSVAIELQWFTLPIVDWLDINPCSPEYNFLKEMGVQEIPNLQKLIERIIQEHDEQRKKQNTNEEYKIPLALHFFVDKFQRYYYCVWKTGSFKQHRFFPSNPLGKTINQTNPRDVILLSANEVFKVINPFFPSLLSEVIELFEKNWDISLLGIKDHPSLSQAFDIMIKKKDELLTEQSASKIFAYLNGIEGLTAEFIRRVGQYNFIPLQGYSNGTILMKPSQVFIRSNATSSETTNSRTDSMDRSGLIDYVDYGVDANTFLSNIGVKSSPTPSVLALLLIDRQNAYFASANNDKELLKIRIHVYIDCLKELADAINDSNQFQWEPVYTQLKTKAWCLGFQTIVHKNGVSEMFKIVKPSEIYLDDNPVYSKICQPLLPPLDPTLPKLYKRFGAQWLSNCIVEKKKWTGKPVTSERATELKNKIEYRLPMLFVDNRILLMSQKHGCKRPYTRKYDGLHVVVLRSIFSSDPDRKNHVHPINDDDTNTKCNTGDNISKFNTGDNITKPNKPLQTIDDDFKVINESNEISSIQGAAGDYTAYNKSVKELPNMPDFREIEKANETVLHQIYKDQSYKHSQFTQLEHTKTSTITTCEKVPAQNMTRFNRVFYSVPLYIESDVIVTDTMIDQAKQFAYLLNGLATHVFKTNIKTIHMFRDINGDKVAFNLGGAIFFNLHYFEQVYADKLKPILRTSSSSNTLIRTTLNFYFIVFCHELSHNIVDQHDEMFITCLQKIAVQFMNDKDLFLEHFSFKDYSKT</sequence>
<dbReference type="SUPFAM" id="SSF55874">
    <property type="entry name" value="ATPase domain of HSP90 chaperone/DNA topoisomerase II/histidine kinase"/>
    <property type="match status" value="1"/>
</dbReference>
<comment type="caution">
    <text evidence="2">The sequence shown here is derived from an EMBL/GenBank/DDBJ whole genome shotgun (WGS) entry which is preliminary data.</text>
</comment>
<dbReference type="EMBL" id="CAJOBA010006055">
    <property type="protein sequence ID" value="CAF3762015.1"/>
    <property type="molecule type" value="Genomic_DNA"/>
</dbReference>
<evidence type="ECO:0000313" key="2">
    <source>
        <dbReference type="EMBL" id="CAF3762015.1"/>
    </source>
</evidence>
<dbReference type="Gene3D" id="3.30.565.10">
    <property type="entry name" value="Histidine kinase-like ATPase, C-terminal domain"/>
    <property type="match status" value="1"/>
</dbReference>